<dbReference type="GO" id="GO:0005615">
    <property type="term" value="C:extracellular space"/>
    <property type="evidence" value="ECO:0007669"/>
    <property type="project" value="TreeGrafter"/>
</dbReference>
<evidence type="ECO:0000256" key="1">
    <source>
        <dbReference type="ARBA" id="ARBA00004613"/>
    </source>
</evidence>
<dbReference type="Gene3D" id="3.10.450.10">
    <property type="match status" value="1"/>
</dbReference>
<keyword evidence="6" id="KW-0732">Signal</keyword>
<protein>
    <submittedName>
        <fullName evidence="8">CATH1</fullName>
    </submittedName>
    <submittedName>
        <fullName evidence="7">Cathelicidin</fullName>
    </submittedName>
</protein>
<evidence type="ECO:0000256" key="4">
    <source>
        <dbReference type="ARBA" id="ARBA00023157"/>
    </source>
</evidence>
<dbReference type="EMBL" id="KY982870">
    <property type="protein sequence ID" value="ASU10865.1"/>
    <property type="molecule type" value="mRNA"/>
</dbReference>
<evidence type="ECO:0000256" key="3">
    <source>
        <dbReference type="ARBA" id="ARBA00022525"/>
    </source>
</evidence>
<dbReference type="InterPro" id="IPR046350">
    <property type="entry name" value="Cystatin_sf"/>
</dbReference>
<feature type="region of interest" description="Disordered" evidence="5">
    <location>
        <begin position="119"/>
        <end position="139"/>
    </location>
</feature>
<dbReference type="PANTHER" id="PTHR10206">
    <property type="entry name" value="CATHELICIDIN"/>
    <property type="match status" value="1"/>
</dbReference>
<comment type="similarity">
    <text evidence="2">Belongs to the cathelicidin family.</text>
</comment>
<evidence type="ECO:0000256" key="2">
    <source>
        <dbReference type="ARBA" id="ARBA00005320"/>
    </source>
</evidence>
<evidence type="ECO:0000256" key="6">
    <source>
        <dbReference type="SAM" id="SignalP"/>
    </source>
</evidence>
<accession>A0A223M042</accession>
<evidence type="ECO:0000313" key="8">
    <source>
        <dbReference type="EMBL" id="ASU10865.1"/>
    </source>
</evidence>
<organism evidence="8">
    <name type="scientific">Andrias davidianus</name>
    <name type="common">Chinese giant salamander</name>
    <name type="synonym">Sieboldia davidiana</name>
    <dbReference type="NCBI Taxonomy" id="141262"/>
    <lineage>
        <taxon>Eukaryota</taxon>
        <taxon>Metazoa</taxon>
        <taxon>Chordata</taxon>
        <taxon>Craniata</taxon>
        <taxon>Vertebrata</taxon>
        <taxon>Euteleostomi</taxon>
        <taxon>Amphibia</taxon>
        <taxon>Batrachia</taxon>
        <taxon>Caudata</taxon>
        <taxon>Cryptobranchoidea</taxon>
        <taxon>Cryptobranchidae</taxon>
        <taxon>Andrias</taxon>
    </lineage>
</organism>
<dbReference type="SUPFAM" id="SSF54403">
    <property type="entry name" value="Cystatin/monellin"/>
    <property type="match status" value="1"/>
</dbReference>
<dbReference type="GO" id="GO:0006952">
    <property type="term" value="P:defense response"/>
    <property type="evidence" value="ECO:0007669"/>
    <property type="project" value="InterPro"/>
</dbReference>
<keyword evidence="3" id="KW-0964">Secreted</keyword>
<reference evidence="7" key="1">
    <citation type="submission" date="2016-04" db="EMBL/GenBank/DDBJ databases">
        <title>Cathelicidins-like Antimicrobial peptides cloned from Chinese giant salamander.</title>
        <authorList>
            <person name="Meng Y."/>
            <person name="Xiao H.B."/>
            <person name="Tian H.F."/>
            <person name="Hu Q.M."/>
        </authorList>
    </citation>
    <scope>NUCLEOTIDE SEQUENCE</scope>
</reference>
<reference evidence="8" key="2">
    <citation type="submission" date="2017-04" db="EMBL/GenBank/DDBJ databases">
        <title>Identification of the first Cathelicidin from skin of Chinese giant salamanders with its potent antimicrobial activity.</title>
        <authorList>
            <person name="Yang H."/>
        </authorList>
    </citation>
    <scope>NUCLEOTIDE SEQUENCE</scope>
</reference>
<name>A0A223M042_ANDDA</name>
<feature type="signal peptide" evidence="6">
    <location>
        <begin position="1"/>
        <end position="20"/>
    </location>
</feature>
<dbReference type="Pfam" id="PF00666">
    <property type="entry name" value="Cathelicidins"/>
    <property type="match status" value="1"/>
</dbReference>
<feature type="chain" id="PRO_5012894853" evidence="6">
    <location>
        <begin position="21"/>
        <end position="181"/>
    </location>
</feature>
<sequence>MESCLKALLVLVVSTAVSSAQETPGSLVDNAIDIAIGIYNDQKNSDYLFRRTEDDDAQPSTSEQLKFRIKETVCPNSAEELPEECDFKVDGTVKNCTAYVIKEDIEVVVNCDTVKPKKVQGRKAEKDNGDGTTAANASGKKKSSNVFMTLLNKLLELFGVKQSGDDSNSLGIQWLLDMFSK</sequence>
<comment type="subcellular location">
    <subcellularLocation>
        <location evidence="1">Secreted</location>
    </subcellularLocation>
</comment>
<dbReference type="AlphaFoldDB" id="A0A223M042"/>
<evidence type="ECO:0000256" key="5">
    <source>
        <dbReference type="SAM" id="MobiDB-lite"/>
    </source>
</evidence>
<dbReference type="EMBL" id="KX096716">
    <property type="protein sequence ID" value="ARV85771.1"/>
    <property type="molecule type" value="mRNA"/>
</dbReference>
<dbReference type="PANTHER" id="PTHR10206:SF0">
    <property type="entry name" value="CATHELICIDIN B1-RELATED"/>
    <property type="match status" value="1"/>
</dbReference>
<dbReference type="InterPro" id="IPR001894">
    <property type="entry name" value="Cathelicidin-like"/>
</dbReference>
<keyword evidence="4" id="KW-1015">Disulfide bond</keyword>
<proteinExistence type="evidence at transcript level"/>
<evidence type="ECO:0000313" key="7">
    <source>
        <dbReference type="EMBL" id="ARV85771.1"/>
    </source>
</evidence>